<evidence type="ECO:0000313" key="2">
    <source>
        <dbReference type="EMBL" id="MFB9052005.1"/>
    </source>
</evidence>
<reference evidence="2 3" key="1">
    <citation type="submission" date="2024-09" db="EMBL/GenBank/DDBJ databases">
        <authorList>
            <person name="Sun Q."/>
            <person name="Mori K."/>
        </authorList>
    </citation>
    <scope>NUCLEOTIDE SEQUENCE [LARGE SCALE GENOMIC DNA]</scope>
    <source>
        <strain evidence="2 3">CECT 8286</strain>
    </source>
</reference>
<keyword evidence="1" id="KW-0472">Membrane</keyword>
<keyword evidence="3" id="KW-1185">Reference proteome</keyword>
<proteinExistence type="predicted"/>
<dbReference type="RefSeq" id="WP_382380952.1">
    <property type="nucleotide sequence ID" value="NZ_JBHMEZ010000001.1"/>
</dbReference>
<feature type="transmembrane region" description="Helical" evidence="1">
    <location>
        <begin position="50"/>
        <end position="75"/>
    </location>
</feature>
<name>A0ABV5EXT3_9FLAO</name>
<feature type="transmembrane region" description="Helical" evidence="1">
    <location>
        <begin position="113"/>
        <end position="130"/>
    </location>
</feature>
<sequence length="132" mass="14846">MKIILNHSAELLILIFLIITFLMSVIDKLTDWKGNVAFLKSHFANTFVPPLIPITLLIILILEVLTTVFCSLGIFEIIAEKNTSYSLVGSIISCVILLLFLLGQRIAKDFDGARHITIYFIVSVFAVFLFQN</sequence>
<keyword evidence="1" id="KW-0812">Transmembrane</keyword>
<dbReference type="Proteomes" id="UP001589605">
    <property type="component" value="Unassembled WGS sequence"/>
</dbReference>
<accession>A0ABV5EXT3</accession>
<keyword evidence="1" id="KW-1133">Transmembrane helix</keyword>
<feature type="transmembrane region" description="Helical" evidence="1">
    <location>
        <begin position="12"/>
        <end position="30"/>
    </location>
</feature>
<feature type="transmembrane region" description="Helical" evidence="1">
    <location>
        <begin position="87"/>
        <end position="107"/>
    </location>
</feature>
<gene>
    <name evidence="2" type="ORF">ACFFVB_02825</name>
</gene>
<evidence type="ECO:0000313" key="3">
    <source>
        <dbReference type="Proteomes" id="UP001589605"/>
    </source>
</evidence>
<comment type="caution">
    <text evidence="2">The sequence shown here is derived from an EMBL/GenBank/DDBJ whole genome shotgun (WGS) entry which is preliminary data.</text>
</comment>
<evidence type="ECO:0000256" key="1">
    <source>
        <dbReference type="SAM" id="Phobius"/>
    </source>
</evidence>
<protein>
    <submittedName>
        <fullName evidence="2">DoxX family protein</fullName>
    </submittedName>
</protein>
<dbReference type="EMBL" id="JBHMEZ010000001">
    <property type="protein sequence ID" value="MFB9052005.1"/>
    <property type="molecule type" value="Genomic_DNA"/>
</dbReference>
<organism evidence="2 3">
    <name type="scientific">Formosa undariae</name>
    <dbReference type="NCBI Taxonomy" id="1325436"/>
    <lineage>
        <taxon>Bacteria</taxon>
        <taxon>Pseudomonadati</taxon>
        <taxon>Bacteroidota</taxon>
        <taxon>Flavobacteriia</taxon>
        <taxon>Flavobacteriales</taxon>
        <taxon>Flavobacteriaceae</taxon>
        <taxon>Formosa</taxon>
    </lineage>
</organism>